<dbReference type="GO" id="GO:0090071">
    <property type="term" value="P:negative regulation of ribosome biogenesis"/>
    <property type="evidence" value="ECO:0007669"/>
    <property type="project" value="UniProtKB-UniRule"/>
</dbReference>
<evidence type="ECO:0000256" key="1">
    <source>
        <dbReference type="ARBA" id="ARBA00010574"/>
    </source>
</evidence>
<gene>
    <name evidence="2" type="primary">rsfS</name>
    <name evidence="3" type="ORF">TBH_C2620</name>
</gene>
<dbReference type="OrthoDB" id="9793681at2"/>
<reference evidence="3 4" key="1">
    <citation type="journal article" date="2014" name="PLoS ONE">
        <title>Physiological and genomic features of a novel sulfur-oxidizing gammaproteobacterium belonging to a previously uncultivated symbiotic lineage isolated from a hydrothermal vent.</title>
        <authorList>
            <person name="Nunoura T."/>
            <person name="Takaki Y."/>
            <person name="Kazama H."/>
            <person name="Kakuta J."/>
            <person name="Shimamura S."/>
            <person name="Makita H."/>
            <person name="Hirai M."/>
            <person name="Miyazaki M."/>
            <person name="Takai K."/>
        </authorList>
    </citation>
    <scope>NUCLEOTIDE SEQUENCE [LARGE SCALE GENOMIC DNA]</scope>
    <source>
        <strain evidence="3 4">Hiromi1</strain>
    </source>
</reference>
<dbReference type="GO" id="GO:0042256">
    <property type="term" value="P:cytosolic ribosome assembly"/>
    <property type="evidence" value="ECO:0007669"/>
    <property type="project" value="UniProtKB-UniRule"/>
</dbReference>
<dbReference type="Gene3D" id="3.30.460.10">
    <property type="entry name" value="Beta Polymerase, domain 2"/>
    <property type="match status" value="1"/>
</dbReference>
<dbReference type="PANTHER" id="PTHR21043">
    <property type="entry name" value="IOJAP SUPERFAMILY ORTHOLOG"/>
    <property type="match status" value="1"/>
</dbReference>
<comment type="similarity">
    <text evidence="1 2">Belongs to the Iojap/RsfS family.</text>
</comment>
<keyword evidence="2" id="KW-0810">Translation regulation</keyword>
<dbReference type="Pfam" id="PF02410">
    <property type="entry name" value="RsfS"/>
    <property type="match status" value="1"/>
</dbReference>
<dbReference type="Proteomes" id="UP000031631">
    <property type="component" value="Chromosome"/>
</dbReference>
<accession>A0A7U6GKV2</accession>
<keyword evidence="2" id="KW-0963">Cytoplasm</keyword>
<dbReference type="GO" id="GO:0043023">
    <property type="term" value="F:ribosomal large subunit binding"/>
    <property type="evidence" value="ECO:0007669"/>
    <property type="project" value="TreeGrafter"/>
</dbReference>
<dbReference type="RefSeq" id="WP_041069279.1">
    <property type="nucleotide sequence ID" value="NZ_AP012273.1"/>
</dbReference>
<protein>
    <recommendedName>
        <fullName evidence="2">Ribosomal silencing factor RsfS</fullName>
    </recommendedName>
</protein>
<keyword evidence="4" id="KW-1185">Reference proteome</keyword>
<dbReference type="PANTHER" id="PTHR21043:SF0">
    <property type="entry name" value="MITOCHONDRIAL ASSEMBLY OF RIBOSOMAL LARGE SUBUNIT PROTEIN 1"/>
    <property type="match status" value="1"/>
</dbReference>
<dbReference type="SUPFAM" id="SSF81301">
    <property type="entry name" value="Nucleotidyltransferase"/>
    <property type="match status" value="1"/>
</dbReference>
<dbReference type="HAMAP" id="MF_01477">
    <property type="entry name" value="Iojap_RsfS"/>
    <property type="match status" value="1"/>
</dbReference>
<organism evidence="3 4">
    <name type="scientific">Thiolapillus brandeum</name>
    <dbReference type="NCBI Taxonomy" id="1076588"/>
    <lineage>
        <taxon>Bacteria</taxon>
        <taxon>Pseudomonadati</taxon>
        <taxon>Pseudomonadota</taxon>
        <taxon>Gammaproteobacteria</taxon>
        <taxon>Chromatiales</taxon>
        <taxon>Sedimenticolaceae</taxon>
        <taxon>Thiolapillus</taxon>
    </lineage>
</organism>
<evidence type="ECO:0000313" key="3">
    <source>
        <dbReference type="EMBL" id="BAO45526.1"/>
    </source>
</evidence>
<keyword evidence="2" id="KW-0678">Repressor</keyword>
<proteinExistence type="inferred from homology"/>
<dbReference type="AlphaFoldDB" id="A0A7U6GKV2"/>
<evidence type="ECO:0000256" key="2">
    <source>
        <dbReference type="HAMAP-Rule" id="MF_01477"/>
    </source>
</evidence>
<dbReference type="GO" id="GO:0017148">
    <property type="term" value="P:negative regulation of translation"/>
    <property type="evidence" value="ECO:0007669"/>
    <property type="project" value="UniProtKB-UniRule"/>
</dbReference>
<sequence>MDIDELRDLVVNVLEDLKATDIVVLDVRDKTSIADYFVIASGTSDRHVKSSAEAVAFQSKLAGEPPLGVEGLNEGEWALVDLNGVVVHIMQAKVRDFYQLEKLWAVDSEAAEKLSRERGRDNPGQ</sequence>
<dbReference type="EMBL" id="AP012273">
    <property type="protein sequence ID" value="BAO45526.1"/>
    <property type="molecule type" value="Genomic_DNA"/>
</dbReference>
<comment type="subcellular location">
    <subcellularLocation>
        <location evidence="2">Cytoplasm</location>
    </subcellularLocation>
</comment>
<comment type="subunit">
    <text evidence="2">Interacts with ribosomal protein uL14 (rplN).</text>
</comment>
<dbReference type="InterPro" id="IPR043519">
    <property type="entry name" value="NT_sf"/>
</dbReference>
<name>A0A7U6GKV2_9GAMM</name>
<evidence type="ECO:0000313" key="4">
    <source>
        <dbReference type="Proteomes" id="UP000031631"/>
    </source>
</evidence>
<dbReference type="GO" id="GO:0005737">
    <property type="term" value="C:cytoplasm"/>
    <property type="evidence" value="ECO:0007669"/>
    <property type="project" value="UniProtKB-SubCell"/>
</dbReference>
<dbReference type="InterPro" id="IPR004394">
    <property type="entry name" value="Iojap/RsfS/C7orf30"/>
</dbReference>
<comment type="function">
    <text evidence="2">Functions as a ribosomal silencing factor. Interacts with ribosomal protein uL14 (rplN), blocking formation of intersubunit bridge B8. Prevents association of the 30S and 50S ribosomal subunits and the formation of functional ribosomes, thus repressing translation.</text>
</comment>
<dbReference type="NCBIfam" id="TIGR00090">
    <property type="entry name" value="rsfS_iojap_ybeB"/>
    <property type="match status" value="1"/>
</dbReference>
<dbReference type="KEGG" id="tbn:TBH_C2620"/>